<evidence type="ECO:0000313" key="2">
    <source>
        <dbReference type="Proteomes" id="UP000242913"/>
    </source>
</evidence>
<sequence length="120" mass="14015">MLLKEEENSVIDDAMQSRLCKLRKLKNIFDGGFYKENMTLNEIFLQLVFRLNIFNDAAGITEFLNALPKRKISIHRNDIHLFNANSLTKFSVNRKLKIGIRGDGKQMIVLEKYKGTDHWE</sequence>
<name>A0A183H425_9BILA</name>
<dbReference type="WBParaSite" id="OFLC_0000223401-mRNA-1">
    <property type="protein sequence ID" value="OFLC_0000223401-mRNA-1"/>
    <property type="gene ID" value="OFLC_0000223401"/>
</dbReference>
<gene>
    <name evidence="1" type="ORF">X798_01574</name>
</gene>
<dbReference type="EMBL" id="KZ269980">
    <property type="protein sequence ID" value="OZC11711.1"/>
    <property type="molecule type" value="Genomic_DNA"/>
</dbReference>
<dbReference type="Proteomes" id="UP000242913">
    <property type="component" value="Unassembled WGS sequence"/>
</dbReference>
<accession>A0A183H425</accession>
<keyword evidence="2" id="KW-1185">Reference proteome</keyword>
<reference evidence="3" key="2">
    <citation type="submission" date="2016-06" db="UniProtKB">
        <authorList>
            <consortium name="WormBaseParasite"/>
        </authorList>
    </citation>
    <scope>IDENTIFICATION</scope>
</reference>
<reference evidence="1 2" key="1">
    <citation type="submission" date="2015-12" db="EMBL/GenBank/DDBJ databases">
        <title>Draft genome of the nematode, Onchocerca flexuosa.</title>
        <authorList>
            <person name="Mitreva M."/>
        </authorList>
    </citation>
    <scope>NUCLEOTIDE SEQUENCE [LARGE SCALE GENOMIC DNA]</scope>
    <source>
        <strain evidence="1">Red Deer</strain>
    </source>
</reference>
<evidence type="ECO:0000313" key="3">
    <source>
        <dbReference type="WBParaSite" id="OFLC_0000223401-mRNA-1"/>
    </source>
</evidence>
<proteinExistence type="predicted"/>
<evidence type="ECO:0000313" key="1">
    <source>
        <dbReference type="EMBL" id="OZC11711.1"/>
    </source>
</evidence>
<dbReference type="AlphaFoldDB" id="A0A183H425"/>
<protein>
    <submittedName>
        <fullName evidence="3">Type II restriction endonuclease</fullName>
    </submittedName>
</protein>
<organism evidence="3">
    <name type="scientific">Onchocerca flexuosa</name>
    <dbReference type="NCBI Taxonomy" id="387005"/>
    <lineage>
        <taxon>Eukaryota</taxon>
        <taxon>Metazoa</taxon>
        <taxon>Ecdysozoa</taxon>
        <taxon>Nematoda</taxon>
        <taxon>Chromadorea</taxon>
        <taxon>Rhabditida</taxon>
        <taxon>Spirurina</taxon>
        <taxon>Spiruromorpha</taxon>
        <taxon>Filarioidea</taxon>
        <taxon>Onchocercidae</taxon>
        <taxon>Onchocerca</taxon>
    </lineage>
</organism>